<evidence type="ECO:0000259" key="3">
    <source>
        <dbReference type="PROSITE" id="PS51710"/>
    </source>
</evidence>
<dbReference type="SUPFAM" id="SSF81271">
    <property type="entry name" value="TGS-like"/>
    <property type="match status" value="1"/>
</dbReference>
<dbReference type="InterPro" id="IPR027417">
    <property type="entry name" value="P-loop_NTPase"/>
</dbReference>
<evidence type="ECO:0000256" key="1">
    <source>
        <dbReference type="ARBA" id="ARBA00022741"/>
    </source>
</evidence>
<feature type="domain" description="OBG-type G" evidence="3">
    <location>
        <begin position="64"/>
        <end position="288"/>
    </location>
</feature>
<dbReference type="EC" id="3.6.5.-" evidence="5"/>
<dbReference type="CDD" id="cd01666">
    <property type="entry name" value="TGS_DRG"/>
    <property type="match status" value="1"/>
</dbReference>
<dbReference type="PRINTS" id="PR00326">
    <property type="entry name" value="GTP1OBG"/>
</dbReference>
<dbReference type="InterPro" id="IPR031662">
    <property type="entry name" value="GTP-binding_2"/>
</dbReference>
<dbReference type="PROSITE" id="PS51710">
    <property type="entry name" value="G_OBG"/>
    <property type="match status" value="1"/>
</dbReference>
<dbReference type="InterPro" id="IPR045001">
    <property type="entry name" value="DRG"/>
</dbReference>
<reference evidence="5" key="1">
    <citation type="submission" date="2020-06" db="EMBL/GenBank/DDBJ databases">
        <title>Unique genomic features of the anaerobic methanotrophic archaea.</title>
        <authorList>
            <person name="Chadwick G.L."/>
            <person name="Skennerton C.T."/>
            <person name="Laso-Perez R."/>
            <person name="Leu A.O."/>
            <person name="Speth D.R."/>
            <person name="Yu H."/>
            <person name="Morgan-Lang C."/>
            <person name="Hatzenpichler R."/>
            <person name="Goudeau D."/>
            <person name="Malmstrom R."/>
            <person name="Brazelton W.J."/>
            <person name="Woyke T."/>
            <person name="Hallam S.J."/>
            <person name="Tyson G.W."/>
            <person name="Wegener G."/>
            <person name="Boetius A."/>
            <person name="Orphan V."/>
        </authorList>
    </citation>
    <scope>NUCLEOTIDE SEQUENCE</scope>
</reference>
<dbReference type="InterPro" id="IPR006073">
    <property type="entry name" value="GTP-bd"/>
</dbReference>
<accession>A0A7G9YVT8</accession>
<evidence type="ECO:0000256" key="2">
    <source>
        <dbReference type="ARBA" id="ARBA00023134"/>
    </source>
</evidence>
<dbReference type="InterPro" id="IPR012676">
    <property type="entry name" value="TGS-like"/>
</dbReference>
<organism evidence="5">
    <name type="scientific">Candidatus Methanophagaceae archaeon ANME-1 ERB6</name>
    <dbReference type="NCBI Taxonomy" id="2759912"/>
    <lineage>
        <taxon>Archaea</taxon>
        <taxon>Methanobacteriati</taxon>
        <taxon>Methanobacteriota</taxon>
        <taxon>Stenosarchaea group</taxon>
        <taxon>Methanomicrobia</taxon>
        <taxon>Candidatus Methanophagales</taxon>
        <taxon>Candidatus Methanophagaceae</taxon>
    </lineage>
</organism>
<evidence type="ECO:0000313" key="5">
    <source>
        <dbReference type="EMBL" id="QNO52122.1"/>
    </source>
</evidence>
<keyword evidence="2" id="KW-0342">GTP-binding</keyword>
<dbReference type="SUPFAM" id="SSF52540">
    <property type="entry name" value="P-loop containing nucleoside triphosphate hydrolases"/>
    <property type="match status" value="1"/>
</dbReference>
<dbReference type="InterPro" id="IPR004095">
    <property type="entry name" value="TGS"/>
</dbReference>
<dbReference type="NCBIfam" id="TIGR00231">
    <property type="entry name" value="small_GTP"/>
    <property type="match status" value="1"/>
</dbReference>
<dbReference type="EMBL" id="MT631501">
    <property type="protein sequence ID" value="QNO52122.1"/>
    <property type="molecule type" value="Genomic_DNA"/>
</dbReference>
<dbReference type="InterPro" id="IPR012675">
    <property type="entry name" value="Beta-grasp_dom_sf"/>
</dbReference>
<dbReference type="GO" id="GO:0005525">
    <property type="term" value="F:GTP binding"/>
    <property type="evidence" value="ECO:0007669"/>
    <property type="project" value="UniProtKB-KW"/>
</dbReference>
<evidence type="ECO:0000259" key="4">
    <source>
        <dbReference type="PROSITE" id="PS51880"/>
    </source>
</evidence>
<dbReference type="Gene3D" id="3.10.20.30">
    <property type="match status" value="1"/>
</dbReference>
<dbReference type="CDD" id="cd01896">
    <property type="entry name" value="DRG"/>
    <property type="match status" value="1"/>
</dbReference>
<dbReference type="Pfam" id="PF16897">
    <property type="entry name" value="MMR_HSR1_Xtn"/>
    <property type="match status" value="1"/>
</dbReference>
<sequence length="365" mass="40424">MTIEEDIKSIEDEIRKTSYNKATMHHIGRLKAKLARLKEDVQKRATAKSVGKGEGYAVKKSGDATVVMVGFPSVGKSTLLNCLTGTAAEVADYDFTTLDVIPGTLIYKGARMQFLDLPGLIAGAAAGRGRGKVVLSVMRNADLILIIVDVFRPQQYDILAKELYDAGIRVNTKPPVVVIHKASRGGITVNSTVELELDDRMIKAVLAEYKIHNAEVLIRERITLDDLIDVVIGNRKYIRALTVLNKIDMVNSEQLQTLMERFPDAVTISAAVGINIEALRERVYNELRFIRIYMKPHGASPDMNNPLVMKTDSTVADVCSTIHRDFVTNFRYARIWGKSVKYGGQRVGLSHVLIDGDVLSVVVRK</sequence>
<dbReference type="Pfam" id="PF02824">
    <property type="entry name" value="TGS"/>
    <property type="match status" value="1"/>
</dbReference>
<dbReference type="PANTHER" id="PTHR43127">
    <property type="entry name" value="DEVELOPMENTALLY-REGULATED GTP-BINDING PROTEIN 2"/>
    <property type="match status" value="1"/>
</dbReference>
<gene>
    <name evidence="5" type="primary">obg</name>
    <name evidence="5" type="ORF">GAKKPHMA_00028</name>
</gene>
<name>A0A7G9YVT8_9EURY</name>
<dbReference type="Pfam" id="PF01926">
    <property type="entry name" value="MMR_HSR1"/>
    <property type="match status" value="1"/>
</dbReference>
<dbReference type="InterPro" id="IPR005225">
    <property type="entry name" value="Small_GTP-bd"/>
</dbReference>
<dbReference type="Gene3D" id="3.40.50.300">
    <property type="entry name" value="P-loop containing nucleotide triphosphate hydrolases"/>
    <property type="match status" value="2"/>
</dbReference>
<dbReference type="InterPro" id="IPR031167">
    <property type="entry name" value="G_OBG"/>
</dbReference>
<feature type="domain" description="TGS" evidence="4">
    <location>
        <begin position="288"/>
        <end position="363"/>
    </location>
</feature>
<keyword evidence="1" id="KW-0547">Nucleotide-binding</keyword>
<keyword evidence="5" id="KW-0378">Hydrolase</keyword>
<proteinExistence type="predicted"/>
<dbReference type="AlphaFoldDB" id="A0A7G9YVT8"/>
<dbReference type="PROSITE" id="PS51880">
    <property type="entry name" value="TGS"/>
    <property type="match status" value="1"/>
</dbReference>
<protein>
    <submittedName>
        <fullName evidence="5">GTPase Obg</fullName>
        <ecNumber evidence="5">3.6.5.-</ecNumber>
    </submittedName>
</protein>
<dbReference type="FunFam" id="3.10.20.30:FF:000003">
    <property type="entry name" value="Developmentally-regulated GTP-binding protein 1"/>
    <property type="match status" value="1"/>
</dbReference>
<dbReference type="GO" id="GO:0003924">
    <property type="term" value="F:GTPase activity"/>
    <property type="evidence" value="ECO:0007669"/>
    <property type="project" value="InterPro"/>
</dbReference>